<evidence type="ECO:0000259" key="3">
    <source>
        <dbReference type="PROSITE" id="PS50914"/>
    </source>
</evidence>
<dbReference type="PANTHER" id="PTHR34606:SF15">
    <property type="entry name" value="BON DOMAIN-CONTAINING PROTEIN"/>
    <property type="match status" value="1"/>
</dbReference>
<proteinExistence type="predicted"/>
<dbReference type="Pfam" id="PF04972">
    <property type="entry name" value="BON"/>
    <property type="match status" value="1"/>
</dbReference>
<feature type="chain" id="PRO_5013367338" evidence="2">
    <location>
        <begin position="25"/>
        <end position="128"/>
    </location>
</feature>
<feature type="signal peptide" evidence="2">
    <location>
        <begin position="1"/>
        <end position="24"/>
    </location>
</feature>
<dbReference type="AlphaFoldDB" id="A0A1X7LKB4"/>
<evidence type="ECO:0000313" key="5">
    <source>
        <dbReference type="Proteomes" id="UP000193228"/>
    </source>
</evidence>
<dbReference type="Proteomes" id="UP000193228">
    <property type="component" value="Unassembled WGS sequence"/>
</dbReference>
<dbReference type="PANTHER" id="PTHR34606">
    <property type="entry name" value="BON DOMAIN-CONTAINING PROTEIN"/>
    <property type="match status" value="1"/>
</dbReference>
<dbReference type="RefSeq" id="WP_244196090.1">
    <property type="nucleotide sequence ID" value="NZ_FXAT01000006.1"/>
</dbReference>
<feature type="region of interest" description="Disordered" evidence="1">
    <location>
        <begin position="30"/>
        <end position="49"/>
    </location>
</feature>
<reference evidence="5" key="1">
    <citation type="submission" date="2017-04" db="EMBL/GenBank/DDBJ databases">
        <authorList>
            <person name="Varghese N."/>
            <person name="Submissions S."/>
        </authorList>
    </citation>
    <scope>NUCLEOTIDE SEQUENCE [LARGE SCALE GENOMIC DNA]</scope>
    <source>
        <strain evidence="5">LMG 29540</strain>
    </source>
</reference>
<dbReference type="EMBL" id="FXAT01000006">
    <property type="protein sequence ID" value="SMG53987.1"/>
    <property type="molecule type" value="Genomic_DNA"/>
</dbReference>
<organism evidence="4 5">
    <name type="scientific">Paraburkholderia susongensis</name>
    <dbReference type="NCBI Taxonomy" id="1515439"/>
    <lineage>
        <taxon>Bacteria</taxon>
        <taxon>Pseudomonadati</taxon>
        <taxon>Pseudomonadota</taxon>
        <taxon>Betaproteobacteria</taxon>
        <taxon>Burkholderiales</taxon>
        <taxon>Burkholderiaceae</taxon>
        <taxon>Paraburkholderia</taxon>
    </lineage>
</organism>
<keyword evidence="5" id="KW-1185">Reference proteome</keyword>
<dbReference type="STRING" id="1515439.SAMN06265784_106288"/>
<dbReference type="InterPro" id="IPR051686">
    <property type="entry name" value="Lipoprotein_DolP"/>
</dbReference>
<dbReference type="PROSITE" id="PS50914">
    <property type="entry name" value="BON"/>
    <property type="match status" value="1"/>
</dbReference>
<accession>A0A1X7LKB4</accession>
<name>A0A1X7LKB4_9BURK</name>
<feature type="domain" description="BON" evidence="3">
    <location>
        <begin position="50"/>
        <end position="120"/>
    </location>
</feature>
<evidence type="ECO:0000256" key="1">
    <source>
        <dbReference type="SAM" id="MobiDB-lite"/>
    </source>
</evidence>
<sequence length="128" mass="13085">MNAKKILKLAGATAVVFGCLNAHAQPQQASNAAAQAVAGSSPTPAEAKAANRQLARNVRRAFRGAKNQGLRASNVTVRANNGVVTLTGSVPVADQIDLATNVAKGVPGVTSVNNRVAVRKDFSQRGGN</sequence>
<evidence type="ECO:0000313" key="4">
    <source>
        <dbReference type="EMBL" id="SMG53987.1"/>
    </source>
</evidence>
<gene>
    <name evidence="4" type="ORF">SAMN06265784_106288</name>
</gene>
<evidence type="ECO:0000256" key="2">
    <source>
        <dbReference type="SAM" id="SignalP"/>
    </source>
</evidence>
<protein>
    <submittedName>
        <fullName evidence="4">BON domain-containing protein</fullName>
    </submittedName>
</protein>
<keyword evidence="2" id="KW-0732">Signal</keyword>
<dbReference type="Gene3D" id="3.30.1340.30">
    <property type="match status" value="1"/>
</dbReference>
<dbReference type="InterPro" id="IPR007055">
    <property type="entry name" value="BON_dom"/>
</dbReference>
<dbReference type="PROSITE" id="PS51257">
    <property type="entry name" value="PROKAR_LIPOPROTEIN"/>
    <property type="match status" value="1"/>
</dbReference>